<dbReference type="PANTHER" id="PTHR24421">
    <property type="entry name" value="NITRATE/NITRITE SENSOR PROTEIN NARX-RELATED"/>
    <property type="match status" value="1"/>
</dbReference>
<evidence type="ECO:0000256" key="1">
    <source>
        <dbReference type="ARBA" id="ARBA00022679"/>
    </source>
</evidence>
<dbReference type="Gene3D" id="3.30.565.10">
    <property type="entry name" value="Histidine kinase-like ATPase, C-terminal domain"/>
    <property type="match status" value="1"/>
</dbReference>
<evidence type="ECO:0000313" key="8">
    <source>
        <dbReference type="Proteomes" id="UP000681075"/>
    </source>
</evidence>
<dbReference type="InterPro" id="IPR050482">
    <property type="entry name" value="Sensor_HK_TwoCompSys"/>
</dbReference>
<gene>
    <name evidence="7" type="ORF">TMPK1_40190</name>
</gene>
<dbReference type="InterPro" id="IPR011712">
    <property type="entry name" value="Sig_transdc_His_kin_sub3_dim/P"/>
</dbReference>
<dbReference type="SMART" id="SM00387">
    <property type="entry name" value="HATPase_c"/>
    <property type="match status" value="1"/>
</dbReference>
<dbReference type="AlphaFoldDB" id="A0A8S8XIF1"/>
<dbReference type="GO" id="GO:0000155">
    <property type="term" value="F:phosphorelay sensor kinase activity"/>
    <property type="evidence" value="ECO:0007669"/>
    <property type="project" value="InterPro"/>
</dbReference>
<protein>
    <submittedName>
        <fullName evidence="7">Histidine kinase</fullName>
    </submittedName>
</protein>
<dbReference type="CDD" id="cd16917">
    <property type="entry name" value="HATPase_UhpB-NarQ-NarX-like"/>
    <property type="match status" value="1"/>
</dbReference>
<reference evidence="7" key="1">
    <citation type="submission" date="2021-02" db="EMBL/GenBank/DDBJ databases">
        <title>Genome sequence of Rhodospirillales sp. strain TMPK1 isolated from soil.</title>
        <authorList>
            <person name="Nakai R."/>
            <person name="Kusada H."/>
            <person name="Tamaki H."/>
        </authorList>
    </citation>
    <scope>NUCLEOTIDE SEQUENCE</scope>
    <source>
        <strain evidence="7">TMPK1</strain>
    </source>
</reference>
<evidence type="ECO:0000313" key="7">
    <source>
        <dbReference type="EMBL" id="GIL41782.1"/>
    </source>
</evidence>
<keyword evidence="2 7" id="KW-0418">Kinase</keyword>
<dbReference type="GO" id="GO:0046983">
    <property type="term" value="F:protein dimerization activity"/>
    <property type="evidence" value="ECO:0007669"/>
    <property type="project" value="InterPro"/>
</dbReference>
<evidence type="ECO:0000256" key="2">
    <source>
        <dbReference type="ARBA" id="ARBA00022777"/>
    </source>
</evidence>
<accession>A0A8S8XIF1</accession>
<evidence type="ECO:0000259" key="6">
    <source>
        <dbReference type="SMART" id="SM00387"/>
    </source>
</evidence>
<evidence type="ECO:0000256" key="4">
    <source>
        <dbReference type="SAM" id="Coils"/>
    </source>
</evidence>
<feature type="transmembrane region" description="Helical" evidence="5">
    <location>
        <begin position="122"/>
        <end position="145"/>
    </location>
</feature>
<feature type="domain" description="Histidine kinase/HSP90-like ATPase" evidence="6">
    <location>
        <begin position="287"/>
        <end position="378"/>
    </location>
</feature>
<comment type="caution">
    <text evidence="7">The sequence shown here is derived from an EMBL/GenBank/DDBJ whole genome shotgun (WGS) entry which is preliminary data.</text>
</comment>
<dbReference type="Pfam" id="PF07730">
    <property type="entry name" value="HisKA_3"/>
    <property type="match status" value="1"/>
</dbReference>
<feature type="transmembrane region" description="Helical" evidence="5">
    <location>
        <begin position="84"/>
        <end position="110"/>
    </location>
</feature>
<dbReference type="GO" id="GO:0016020">
    <property type="term" value="C:membrane"/>
    <property type="evidence" value="ECO:0007669"/>
    <property type="project" value="InterPro"/>
</dbReference>
<dbReference type="EMBL" id="BOPV01000001">
    <property type="protein sequence ID" value="GIL41782.1"/>
    <property type="molecule type" value="Genomic_DNA"/>
</dbReference>
<feature type="transmembrane region" description="Helical" evidence="5">
    <location>
        <begin position="55"/>
        <end position="72"/>
    </location>
</feature>
<organism evidence="7 8">
    <name type="scientific">Roseiterribacter gracilis</name>
    <dbReference type="NCBI Taxonomy" id="2812848"/>
    <lineage>
        <taxon>Bacteria</taxon>
        <taxon>Pseudomonadati</taxon>
        <taxon>Pseudomonadota</taxon>
        <taxon>Alphaproteobacteria</taxon>
        <taxon>Rhodospirillales</taxon>
        <taxon>Roseiterribacteraceae</taxon>
        <taxon>Roseiterribacter</taxon>
    </lineage>
</organism>
<dbReference type="SUPFAM" id="SSF55874">
    <property type="entry name" value="ATPase domain of HSP90 chaperone/DNA topoisomerase II/histidine kinase"/>
    <property type="match status" value="1"/>
</dbReference>
<keyword evidence="5" id="KW-1133">Transmembrane helix</keyword>
<dbReference type="RefSeq" id="WP_420245416.1">
    <property type="nucleotide sequence ID" value="NZ_BOPV01000001.1"/>
</dbReference>
<sequence length="385" mass="40798">MEHTATQQLADSAPTTRKAAAWARRVFAPESRYPWLIYLLLYPMPYLYRAPNRTAILASLAGLAVFLVGYVGPKTKPGTRTHLWQVPLFAAIGFALVPFGGVWSVFTVYAGAAAGQLRPSRVALRALGGLALVIVLYGIASLSLIEFLPTLLLSCTIGGACFFQSELHTKNAALERAQQEVRTLAVTAERERIARDLHDVLGHTLTLVSVKADLAAKLAARDAVQARREMEEVRDAAREALAQIRQAVTGMHQPVLAAELALARRTLAAADVAFTVDAAALPLPAPIDATAAMILREAVTNVVRHASATRCAVTIVRGKDGVVRLTVEDDGQGSGVVREGTGLAGMRARAAALGGVLSIEPAAATGGTRLTVRFPPIEHAGEAAQ</sequence>
<keyword evidence="8" id="KW-1185">Reference proteome</keyword>
<evidence type="ECO:0000256" key="3">
    <source>
        <dbReference type="ARBA" id="ARBA00023012"/>
    </source>
</evidence>
<feature type="coiled-coil region" evidence="4">
    <location>
        <begin position="216"/>
        <end position="247"/>
    </location>
</feature>
<keyword evidence="4" id="KW-0175">Coiled coil</keyword>
<dbReference type="Pfam" id="PF02518">
    <property type="entry name" value="HATPase_c"/>
    <property type="match status" value="1"/>
</dbReference>
<dbReference type="Proteomes" id="UP000681075">
    <property type="component" value="Unassembled WGS sequence"/>
</dbReference>
<dbReference type="Gene3D" id="1.20.5.1930">
    <property type="match status" value="1"/>
</dbReference>
<keyword evidence="3" id="KW-0902">Two-component regulatory system</keyword>
<evidence type="ECO:0000256" key="5">
    <source>
        <dbReference type="SAM" id="Phobius"/>
    </source>
</evidence>
<name>A0A8S8XIF1_9PROT</name>
<proteinExistence type="predicted"/>
<keyword evidence="1" id="KW-0808">Transferase</keyword>
<dbReference type="InterPro" id="IPR003594">
    <property type="entry name" value="HATPase_dom"/>
</dbReference>
<keyword evidence="5" id="KW-0472">Membrane</keyword>
<dbReference type="PANTHER" id="PTHR24421:SF63">
    <property type="entry name" value="SENSOR HISTIDINE KINASE DESK"/>
    <property type="match status" value="1"/>
</dbReference>
<dbReference type="InterPro" id="IPR036890">
    <property type="entry name" value="HATPase_C_sf"/>
</dbReference>
<keyword evidence="5" id="KW-0812">Transmembrane</keyword>